<name>A0A7W9SQ34_ARMRO</name>
<dbReference type="AlphaFoldDB" id="A0A7W9SQ34"/>
<accession>A0A7W9SQ34</accession>
<evidence type="ECO:0000313" key="1">
    <source>
        <dbReference type="EMBL" id="MBB6050757.1"/>
    </source>
</evidence>
<evidence type="ECO:0008006" key="3">
    <source>
        <dbReference type="Google" id="ProtNLM"/>
    </source>
</evidence>
<reference evidence="1 2" key="1">
    <citation type="submission" date="2020-08" db="EMBL/GenBank/DDBJ databases">
        <title>Genomic Encyclopedia of Type Strains, Phase IV (KMG-IV): sequencing the most valuable type-strain genomes for metagenomic binning, comparative biology and taxonomic classification.</title>
        <authorList>
            <person name="Goeker M."/>
        </authorList>
    </citation>
    <scope>NUCLEOTIDE SEQUENCE [LARGE SCALE GENOMIC DNA]</scope>
    <source>
        <strain evidence="1 2">DSM 23562</strain>
    </source>
</reference>
<dbReference type="EMBL" id="JACHGW010000002">
    <property type="protein sequence ID" value="MBB6050757.1"/>
    <property type="molecule type" value="Genomic_DNA"/>
</dbReference>
<comment type="caution">
    <text evidence="1">The sequence shown here is derived from an EMBL/GenBank/DDBJ whole genome shotgun (WGS) entry which is preliminary data.</text>
</comment>
<keyword evidence="2" id="KW-1185">Reference proteome</keyword>
<organism evidence="1 2">
    <name type="scientific">Armatimonas rosea</name>
    <dbReference type="NCBI Taxonomy" id="685828"/>
    <lineage>
        <taxon>Bacteria</taxon>
        <taxon>Bacillati</taxon>
        <taxon>Armatimonadota</taxon>
        <taxon>Armatimonadia</taxon>
        <taxon>Armatimonadales</taxon>
        <taxon>Armatimonadaceae</taxon>
        <taxon>Armatimonas</taxon>
    </lineage>
</organism>
<gene>
    <name evidence="1" type="ORF">HNQ39_002548</name>
</gene>
<dbReference type="Proteomes" id="UP000520814">
    <property type="component" value="Unassembled WGS sequence"/>
</dbReference>
<evidence type="ECO:0000313" key="2">
    <source>
        <dbReference type="Proteomes" id="UP000520814"/>
    </source>
</evidence>
<sequence>MGREIATIAQFARGRSINPSFNLDDTIVDLSLLALNDIISSIHLQFYRGNTLVREYAYVILQEGRGSSGPSPDSPPLPSSLPSDVQLRLVIKRNPNLPKSTCDEWFRRLKWGSASALTVPANLRRSTYGSYGSGGYGMDRILLADDDYDSDYATRYR</sequence>
<dbReference type="RefSeq" id="WP_184196299.1">
    <property type="nucleotide sequence ID" value="NZ_JACHGW010000002.1"/>
</dbReference>
<proteinExistence type="predicted"/>
<protein>
    <recommendedName>
        <fullName evidence="3">Bacterial HORMA domain-containing protein</fullName>
    </recommendedName>
</protein>